<protein>
    <submittedName>
        <fullName evidence="3">Uncharacterized protein</fullName>
    </submittedName>
</protein>
<dbReference type="OrthoDB" id="8964991at2759"/>
<reference evidence="3" key="3">
    <citation type="submission" date="2025-09" db="UniProtKB">
        <authorList>
            <consortium name="Ensembl"/>
        </authorList>
    </citation>
    <scope>IDENTIFICATION</scope>
</reference>
<feature type="region of interest" description="Disordered" evidence="2">
    <location>
        <begin position="42"/>
        <end position="69"/>
    </location>
</feature>
<feature type="compositionally biased region" description="Basic and acidic residues" evidence="2">
    <location>
        <begin position="349"/>
        <end position="361"/>
    </location>
</feature>
<reference evidence="3" key="2">
    <citation type="submission" date="2025-08" db="UniProtKB">
        <authorList>
            <consortium name="Ensembl"/>
        </authorList>
    </citation>
    <scope>IDENTIFICATION</scope>
</reference>
<sequence>MSVRYFEILRDSCHKGNYIPSGRQLPRTPPLTDVKRHLDFSNDDSYVGCEEPQQNTEEASSDQDDHDKMFDFSTHETKTEPDEPSSMLKGMKGYQLTAGDLEFIKRMKEEKLVKKYQGDLEDVQRLLKKETMALELSCALRDKAEAELNKFPSSEDVTEWVKVVLTMTSSSGDLTDLDTKSLLAMVTKENIQTAMNKKKIQLARMEKMMANKRKKEAEERGRREKEIANEQLKIQGLMSQLSDLTSELAQQDEIYKVLQMQLKSQEEIKVDAEKVDDSEAEAAKSQVKSRGKEIKKATEKSQNASDKSNKVKSKRSKRTDSKTDGGNTAKDDHVNKSTSEMLTSTAEQTKQKSEAPTEKPTKTVKASRGPQKKVKEQESNSQDPLQTVSRRRNPPGATRTVASQSKNQHKVKTGEAQSTSQQAAPSRTRKKTAVAAGDAVEEEAPNAGLRRSRRIASRR</sequence>
<keyword evidence="4" id="KW-1185">Reference proteome</keyword>
<dbReference type="GeneTree" id="ENSGT00940000169105"/>
<proteinExistence type="predicted"/>
<feature type="compositionally biased region" description="Basic residues" evidence="2">
    <location>
        <begin position="450"/>
        <end position="459"/>
    </location>
</feature>
<dbReference type="Ensembl" id="ENSATET00000037582.2">
    <property type="protein sequence ID" value="ENSATEP00000065807.1"/>
    <property type="gene ID" value="ENSATEG00000029263.2"/>
</dbReference>
<reference evidence="3" key="1">
    <citation type="submission" date="2021-04" db="EMBL/GenBank/DDBJ databases">
        <authorList>
            <consortium name="Wellcome Sanger Institute Data Sharing"/>
        </authorList>
    </citation>
    <scope>NUCLEOTIDE SEQUENCE [LARGE SCALE GENOMIC DNA]</scope>
</reference>
<feature type="compositionally biased region" description="Basic and acidic residues" evidence="2">
    <location>
        <begin position="290"/>
        <end position="299"/>
    </location>
</feature>
<feature type="compositionally biased region" description="Polar residues" evidence="2">
    <location>
        <begin position="336"/>
        <end position="348"/>
    </location>
</feature>
<dbReference type="RefSeq" id="XP_026219290.1">
    <property type="nucleotide sequence ID" value="XM_026363505.1"/>
</dbReference>
<feature type="region of interest" description="Disordered" evidence="2">
    <location>
        <begin position="270"/>
        <end position="459"/>
    </location>
</feature>
<dbReference type="AlphaFoldDB" id="A0A7N6BQE1"/>
<evidence type="ECO:0000313" key="4">
    <source>
        <dbReference type="Proteomes" id="UP000265040"/>
    </source>
</evidence>
<dbReference type="Proteomes" id="UP000265040">
    <property type="component" value="Chromosome 2"/>
</dbReference>
<dbReference type="InParanoid" id="A0A7N6BQE1"/>
<organism evidence="3 4">
    <name type="scientific">Anabas testudineus</name>
    <name type="common">Climbing perch</name>
    <name type="synonym">Anthias testudineus</name>
    <dbReference type="NCBI Taxonomy" id="64144"/>
    <lineage>
        <taxon>Eukaryota</taxon>
        <taxon>Metazoa</taxon>
        <taxon>Chordata</taxon>
        <taxon>Craniata</taxon>
        <taxon>Vertebrata</taxon>
        <taxon>Euteleostomi</taxon>
        <taxon>Actinopterygii</taxon>
        <taxon>Neopterygii</taxon>
        <taxon>Teleostei</taxon>
        <taxon>Neoteleostei</taxon>
        <taxon>Acanthomorphata</taxon>
        <taxon>Anabantaria</taxon>
        <taxon>Anabantiformes</taxon>
        <taxon>Anabantoidei</taxon>
        <taxon>Anabantidae</taxon>
        <taxon>Anabas</taxon>
    </lineage>
</organism>
<feature type="compositionally biased region" description="Basic and acidic residues" evidence="2">
    <location>
        <begin position="318"/>
        <end position="335"/>
    </location>
</feature>
<evidence type="ECO:0000256" key="2">
    <source>
        <dbReference type="SAM" id="MobiDB-lite"/>
    </source>
</evidence>
<evidence type="ECO:0000313" key="3">
    <source>
        <dbReference type="Ensembl" id="ENSATEP00000065807.1"/>
    </source>
</evidence>
<name>A0A7N6BQE1_ANATE</name>
<accession>A0A7N6BQE1</accession>
<feature type="coiled-coil region" evidence="1">
    <location>
        <begin position="188"/>
        <end position="247"/>
    </location>
</feature>
<dbReference type="GeneID" id="113164277"/>
<feature type="compositionally biased region" description="Polar residues" evidence="2">
    <location>
        <begin position="379"/>
        <end position="388"/>
    </location>
</feature>
<keyword evidence="1" id="KW-0175">Coiled coil</keyword>
<feature type="compositionally biased region" description="Polar residues" evidence="2">
    <location>
        <begin position="415"/>
        <end position="425"/>
    </location>
</feature>
<evidence type="ECO:0000256" key="1">
    <source>
        <dbReference type="SAM" id="Coils"/>
    </source>
</evidence>